<dbReference type="RefSeq" id="WP_125072449.1">
    <property type="nucleotide sequence ID" value="NZ_QWZQ01000024.1"/>
</dbReference>
<accession>A0A426D6L7</accession>
<dbReference type="Pfam" id="PF00188">
    <property type="entry name" value="CAP"/>
    <property type="match status" value="1"/>
</dbReference>
<proteinExistence type="predicted"/>
<dbReference type="CDD" id="cd05379">
    <property type="entry name" value="CAP_bacterial"/>
    <property type="match status" value="1"/>
</dbReference>
<dbReference type="OrthoDB" id="2271027at2"/>
<dbReference type="Gene3D" id="3.40.33.10">
    <property type="entry name" value="CAP"/>
    <property type="match status" value="1"/>
</dbReference>
<feature type="signal peptide" evidence="1">
    <location>
        <begin position="1"/>
        <end position="29"/>
    </location>
</feature>
<sequence>MKKSGLFLKGVVASLTLLVIGGSVTRAQASSTYRRTKTVKVKSKAYYSTSKTGKAYQFSGPIKRFKFSKPQILSNYADATWTRTAKTTVKMHGKRVLYYRVTSDMDHYQAWVRAKYLKPGRNYQKTKTTAITHRNYVQATKKRGKLYQVFTYGRRIMFDYSGNLHPTITYTATKHCYIYKHGKRYSYYYVKDRLSSVKRWVWAGYLKRGTYVKPDSTYDKQKIIDETITLLNQYRAKENAAASPLIWDANLQSLGDQRAVQLKANFSHYNLDGSDPSAPIAKKLGIYDTYLGTEDIYEGGFDETNHQTAKDIVEAYRSSAPHWYDLMNGSFTKIGVGLYSPQLDLYNAIELGF</sequence>
<keyword evidence="4" id="KW-1185">Reference proteome</keyword>
<feature type="chain" id="PRO_5019308881" evidence="1">
    <location>
        <begin position="30"/>
        <end position="353"/>
    </location>
</feature>
<dbReference type="EMBL" id="QWZQ01000024">
    <property type="protein sequence ID" value="RRK10296.1"/>
    <property type="molecule type" value="Genomic_DNA"/>
</dbReference>
<dbReference type="SUPFAM" id="SSF55797">
    <property type="entry name" value="PR-1-like"/>
    <property type="match status" value="1"/>
</dbReference>
<protein>
    <submittedName>
        <fullName evidence="3">CAP domain-containing protein</fullName>
    </submittedName>
</protein>
<dbReference type="AlphaFoldDB" id="A0A426D6L7"/>
<keyword evidence="1" id="KW-0732">Signal</keyword>
<evidence type="ECO:0000259" key="2">
    <source>
        <dbReference type="Pfam" id="PF00188"/>
    </source>
</evidence>
<comment type="caution">
    <text evidence="3">The sequence shown here is derived from an EMBL/GenBank/DDBJ whole genome shotgun (WGS) entry which is preliminary data.</text>
</comment>
<dbReference type="InterPro" id="IPR035940">
    <property type="entry name" value="CAP_sf"/>
</dbReference>
<evidence type="ECO:0000256" key="1">
    <source>
        <dbReference type="SAM" id="SignalP"/>
    </source>
</evidence>
<dbReference type="Proteomes" id="UP000283633">
    <property type="component" value="Unassembled WGS sequence"/>
</dbReference>
<evidence type="ECO:0000313" key="4">
    <source>
        <dbReference type="Proteomes" id="UP000283633"/>
    </source>
</evidence>
<reference evidence="3 4" key="1">
    <citation type="submission" date="2018-08" db="EMBL/GenBank/DDBJ databases">
        <title>Genome Lactobacillus garii FI11369.</title>
        <authorList>
            <person name="Diaz M."/>
            <person name="Narbad A."/>
        </authorList>
    </citation>
    <scope>NUCLEOTIDE SEQUENCE [LARGE SCALE GENOMIC DNA]</scope>
    <source>
        <strain evidence="3 4">FI11369</strain>
    </source>
</reference>
<gene>
    <name evidence="3" type="ORF">D1831_08235</name>
</gene>
<dbReference type="InterPro" id="IPR014044">
    <property type="entry name" value="CAP_dom"/>
</dbReference>
<evidence type="ECO:0000313" key="3">
    <source>
        <dbReference type="EMBL" id="RRK10296.1"/>
    </source>
</evidence>
<name>A0A426D6L7_9LACO</name>
<feature type="domain" description="SCP" evidence="2">
    <location>
        <begin position="230"/>
        <end position="339"/>
    </location>
</feature>
<organism evidence="3 4">
    <name type="scientific">Lactiplantibacillus garii</name>
    <dbReference type="NCBI Taxonomy" id="2306423"/>
    <lineage>
        <taxon>Bacteria</taxon>
        <taxon>Bacillati</taxon>
        <taxon>Bacillota</taxon>
        <taxon>Bacilli</taxon>
        <taxon>Lactobacillales</taxon>
        <taxon>Lactobacillaceae</taxon>
        <taxon>Lactiplantibacillus</taxon>
    </lineage>
</organism>